<organism evidence="2 3">
    <name type="scientific">Imshaugia aleurites</name>
    <dbReference type="NCBI Taxonomy" id="172621"/>
    <lineage>
        <taxon>Eukaryota</taxon>
        <taxon>Fungi</taxon>
        <taxon>Dikarya</taxon>
        <taxon>Ascomycota</taxon>
        <taxon>Pezizomycotina</taxon>
        <taxon>Lecanoromycetes</taxon>
        <taxon>OSLEUM clade</taxon>
        <taxon>Lecanoromycetidae</taxon>
        <taxon>Lecanorales</taxon>
        <taxon>Lecanorineae</taxon>
        <taxon>Parmeliaceae</taxon>
        <taxon>Imshaugia</taxon>
    </lineage>
</organism>
<evidence type="ECO:0000256" key="1">
    <source>
        <dbReference type="SAM" id="SignalP"/>
    </source>
</evidence>
<dbReference type="Proteomes" id="UP000664534">
    <property type="component" value="Unassembled WGS sequence"/>
</dbReference>
<feature type="signal peptide" evidence="1">
    <location>
        <begin position="1"/>
        <end position="28"/>
    </location>
</feature>
<gene>
    <name evidence="2" type="ORF">IMSHALPRED_004157</name>
</gene>
<sequence>MHVRMDLFTSHLIPTLILHLALALAVNAAFLSKDLDSFPGQTTSNSLQKRAKHCPEYCGDCTDGYWLANQCTGFGSCWGEYCKNAGWDCFSPCSTSAPPAASCSNTPLTESGYVSGWGGIYMIQYQKLNPNDPDLQDDDANYHLVIEIYDAAEPCPNLIGGPVNFTAYANKPHDIPSRLPDMLLVTAGSVDSDPISFEYDGDLWNTTLHLVNGVLVCDLGWYGGAEESADGYQNGVRSGSCGFTIPSCGQDICPS</sequence>
<evidence type="ECO:0000313" key="3">
    <source>
        <dbReference type="Proteomes" id="UP000664534"/>
    </source>
</evidence>
<proteinExistence type="predicted"/>
<dbReference type="AlphaFoldDB" id="A0A8H3EJ51"/>
<dbReference type="OrthoDB" id="2119228at2759"/>
<dbReference type="EMBL" id="CAJPDT010000002">
    <property type="protein sequence ID" value="CAF9906288.1"/>
    <property type="molecule type" value="Genomic_DNA"/>
</dbReference>
<comment type="caution">
    <text evidence="2">The sequence shown here is derived from an EMBL/GenBank/DDBJ whole genome shotgun (WGS) entry which is preliminary data.</text>
</comment>
<evidence type="ECO:0000313" key="2">
    <source>
        <dbReference type="EMBL" id="CAF9906288.1"/>
    </source>
</evidence>
<keyword evidence="1" id="KW-0732">Signal</keyword>
<accession>A0A8H3EJ51</accession>
<protein>
    <submittedName>
        <fullName evidence="2">Uncharacterized protein</fullName>
    </submittedName>
</protein>
<name>A0A8H3EJ51_9LECA</name>
<feature type="chain" id="PRO_5034623259" evidence="1">
    <location>
        <begin position="29"/>
        <end position="255"/>
    </location>
</feature>
<reference evidence="2" key="1">
    <citation type="submission" date="2021-03" db="EMBL/GenBank/DDBJ databases">
        <authorList>
            <person name="Tagirdzhanova G."/>
        </authorList>
    </citation>
    <scope>NUCLEOTIDE SEQUENCE</scope>
</reference>
<keyword evidence="3" id="KW-1185">Reference proteome</keyword>